<sequence length="129" mass="14167">MTTVPSASQWGSPTASRRALFVHGLNSSSHTFHRVASMLAAKGTSSLLEPVYSAYLYNNLNIIGYLVVAPNLLGHALRKPGDDFQIQTLADDLLPYLQAAEYDIVIGHSMGGLEHCHSRQRTLDRNFGR</sequence>
<dbReference type="Pfam" id="PF12697">
    <property type="entry name" value="Abhydrolase_6"/>
    <property type="match status" value="1"/>
</dbReference>
<reference evidence="3" key="2">
    <citation type="submission" date="2015-01" db="EMBL/GenBank/DDBJ databases">
        <title>Evolutionary Origins and Diversification of the Mycorrhizal Mutualists.</title>
        <authorList>
            <consortium name="DOE Joint Genome Institute"/>
            <consortium name="Mycorrhizal Genomics Consortium"/>
            <person name="Kohler A."/>
            <person name="Kuo A."/>
            <person name="Nagy L.G."/>
            <person name="Floudas D."/>
            <person name="Copeland A."/>
            <person name="Barry K.W."/>
            <person name="Cichocki N."/>
            <person name="Veneault-Fourrey C."/>
            <person name="LaButti K."/>
            <person name="Lindquist E.A."/>
            <person name="Lipzen A."/>
            <person name="Lundell T."/>
            <person name="Morin E."/>
            <person name="Murat C."/>
            <person name="Riley R."/>
            <person name="Ohm R."/>
            <person name="Sun H."/>
            <person name="Tunlid A."/>
            <person name="Henrissat B."/>
            <person name="Grigoriev I.V."/>
            <person name="Hibbett D.S."/>
            <person name="Martin F."/>
        </authorList>
    </citation>
    <scope>NUCLEOTIDE SEQUENCE [LARGE SCALE GENOMIC DNA]</scope>
    <source>
        <strain evidence="3">UH-Slu-Lm8-n1</strain>
    </source>
</reference>
<reference evidence="2 3" key="1">
    <citation type="submission" date="2014-04" db="EMBL/GenBank/DDBJ databases">
        <authorList>
            <consortium name="DOE Joint Genome Institute"/>
            <person name="Kuo A."/>
            <person name="Ruytinx J."/>
            <person name="Rineau F."/>
            <person name="Colpaert J."/>
            <person name="Kohler A."/>
            <person name="Nagy L.G."/>
            <person name="Floudas D."/>
            <person name="Copeland A."/>
            <person name="Barry K.W."/>
            <person name="Cichocki N."/>
            <person name="Veneault-Fourrey C."/>
            <person name="LaButti K."/>
            <person name="Lindquist E.A."/>
            <person name="Lipzen A."/>
            <person name="Lundell T."/>
            <person name="Morin E."/>
            <person name="Murat C."/>
            <person name="Sun H."/>
            <person name="Tunlid A."/>
            <person name="Henrissat B."/>
            <person name="Grigoriev I.V."/>
            <person name="Hibbett D.S."/>
            <person name="Martin F."/>
            <person name="Nordberg H.P."/>
            <person name="Cantor M.N."/>
            <person name="Hua S.X."/>
        </authorList>
    </citation>
    <scope>NUCLEOTIDE SEQUENCE [LARGE SCALE GENOMIC DNA]</scope>
    <source>
        <strain evidence="2 3">UH-Slu-Lm8-n1</strain>
    </source>
</reference>
<proteinExistence type="predicted"/>
<dbReference type="HOGENOM" id="CLU_1950242_0_0_1"/>
<protein>
    <recommendedName>
        <fullName evidence="1">AB hydrolase-1 domain-containing protein</fullName>
    </recommendedName>
</protein>
<feature type="domain" description="AB hydrolase-1" evidence="1">
    <location>
        <begin position="20"/>
        <end position="113"/>
    </location>
</feature>
<dbReference type="Proteomes" id="UP000054485">
    <property type="component" value="Unassembled WGS sequence"/>
</dbReference>
<gene>
    <name evidence="2" type="ORF">CY34DRAFT_11804</name>
</gene>
<dbReference type="InParanoid" id="A0A0D0A0C4"/>
<name>A0A0D0A0C4_9AGAM</name>
<dbReference type="SUPFAM" id="SSF53474">
    <property type="entry name" value="alpha/beta-Hydrolases"/>
    <property type="match status" value="1"/>
</dbReference>
<dbReference type="EMBL" id="KN835215">
    <property type="protein sequence ID" value="KIK43350.1"/>
    <property type="molecule type" value="Genomic_DNA"/>
</dbReference>
<dbReference type="InterPro" id="IPR000073">
    <property type="entry name" value="AB_hydrolase_1"/>
</dbReference>
<organism evidence="2 3">
    <name type="scientific">Suillus luteus UH-Slu-Lm8-n1</name>
    <dbReference type="NCBI Taxonomy" id="930992"/>
    <lineage>
        <taxon>Eukaryota</taxon>
        <taxon>Fungi</taxon>
        <taxon>Dikarya</taxon>
        <taxon>Basidiomycota</taxon>
        <taxon>Agaricomycotina</taxon>
        <taxon>Agaricomycetes</taxon>
        <taxon>Agaricomycetidae</taxon>
        <taxon>Boletales</taxon>
        <taxon>Suillineae</taxon>
        <taxon>Suillaceae</taxon>
        <taxon>Suillus</taxon>
    </lineage>
</organism>
<dbReference type="InterPro" id="IPR029058">
    <property type="entry name" value="AB_hydrolase_fold"/>
</dbReference>
<evidence type="ECO:0000313" key="2">
    <source>
        <dbReference type="EMBL" id="KIK43350.1"/>
    </source>
</evidence>
<accession>A0A0D0A0C4</accession>
<keyword evidence="3" id="KW-1185">Reference proteome</keyword>
<evidence type="ECO:0000259" key="1">
    <source>
        <dbReference type="Pfam" id="PF12697"/>
    </source>
</evidence>
<dbReference type="Gene3D" id="3.40.50.1820">
    <property type="entry name" value="alpha/beta hydrolase"/>
    <property type="match status" value="1"/>
</dbReference>
<evidence type="ECO:0000313" key="3">
    <source>
        <dbReference type="Proteomes" id="UP000054485"/>
    </source>
</evidence>
<dbReference type="AlphaFoldDB" id="A0A0D0A0C4"/>
<dbReference type="OrthoDB" id="2679944at2759"/>